<reference evidence="2" key="1">
    <citation type="submission" date="2020-07" db="EMBL/GenBank/DDBJ databases">
        <authorList>
            <person name="Pettersson B.M.F."/>
            <person name="Behra P.R.K."/>
            <person name="Ramesh M."/>
            <person name="Das S."/>
            <person name="Dasgupta S."/>
            <person name="Kirsebom L.A."/>
        </authorList>
    </citation>
    <scope>NUCLEOTIDE SEQUENCE</scope>
    <source>
        <strain evidence="2">DSM 44615</strain>
    </source>
</reference>
<keyword evidence="1" id="KW-0732">Signal</keyword>
<evidence type="ECO:0000256" key="1">
    <source>
        <dbReference type="SAM" id="SignalP"/>
    </source>
</evidence>
<comment type="caution">
    <text evidence="2">The sequence shown here is derived from an EMBL/GenBank/DDBJ whole genome shotgun (WGS) entry which is preliminary data.</text>
</comment>
<accession>A0A9X2YMQ4</accession>
<dbReference type="EMBL" id="JACKSJ010000062">
    <property type="protein sequence ID" value="MCV7169924.1"/>
    <property type="molecule type" value="Genomic_DNA"/>
</dbReference>
<proteinExistence type="predicted"/>
<feature type="signal peptide" evidence="1">
    <location>
        <begin position="1"/>
        <end position="20"/>
    </location>
</feature>
<dbReference type="Proteomes" id="UP001140293">
    <property type="component" value="Unassembled WGS sequence"/>
</dbReference>
<evidence type="ECO:0000313" key="3">
    <source>
        <dbReference type="Proteomes" id="UP001140293"/>
    </source>
</evidence>
<dbReference type="AlphaFoldDB" id="A0A9X2YMQ4"/>
<name>A0A9X2YMQ4_9MYCO</name>
<protein>
    <recommendedName>
        <fullName evidence="4">Lipoprotein</fullName>
    </recommendedName>
</protein>
<dbReference type="RefSeq" id="WP_264012107.1">
    <property type="nucleotide sequence ID" value="NZ_JACKSJ010000062.1"/>
</dbReference>
<gene>
    <name evidence="2" type="ORF">H7I41_08300</name>
</gene>
<evidence type="ECO:0008006" key="4">
    <source>
        <dbReference type="Google" id="ProtNLM"/>
    </source>
</evidence>
<reference evidence="2" key="2">
    <citation type="journal article" date="2022" name="BMC Genomics">
        <title>Comparative genome analysis of mycobacteria focusing on tRNA and non-coding RNA.</title>
        <authorList>
            <person name="Behra P.R.K."/>
            <person name="Pettersson B.M.F."/>
            <person name="Ramesh M."/>
            <person name="Das S."/>
            <person name="Dasgupta S."/>
            <person name="Kirsebom L.A."/>
        </authorList>
    </citation>
    <scope>NUCLEOTIDE SEQUENCE</scope>
    <source>
        <strain evidence="2">DSM 44615</strain>
    </source>
</reference>
<keyword evidence="3" id="KW-1185">Reference proteome</keyword>
<feature type="chain" id="PRO_5040913672" description="Lipoprotein" evidence="1">
    <location>
        <begin position="21"/>
        <end position="154"/>
    </location>
</feature>
<dbReference type="PROSITE" id="PS51257">
    <property type="entry name" value="PROKAR_LIPOPROTEIN"/>
    <property type="match status" value="1"/>
</dbReference>
<sequence>MRPLLAIVLLAGLLTGCSTAIQGRAVAGAELTAPVPVTEAWKRDVTSAVAAIGRALGTAGEAMVNSEYSTVRSGCRDLEEATDLLEDQLPSEEEDVNEALQNAVDEYRSFAGICVTLTPNSSGAEIDRLEATLDRADASIRDAMALLDIDMPGG</sequence>
<evidence type="ECO:0000313" key="2">
    <source>
        <dbReference type="EMBL" id="MCV7169924.1"/>
    </source>
</evidence>
<organism evidence="2 3">
    <name type="scientific">[Mycobacterium] manitobense</name>
    <dbReference type="NCBI Taxonomy" id="190147"/>
    <lineage>
        <taxon>Bacteria</taxon>
        <taxon>Bacillati</taxon>
        <taxon>Actinomycetota</taxon>
        <taxon>Actinomycetes</taxon>
        <taxon>Mycobacteriales</taxon>
        <taxon>Mycobacteriaceae</taxon>
        <taxon>Mycolicibacterium</taxon>
    </lineage>
</organism>